<feature type="signal peptide" evidence="2">
    <location>
        <begin position="1"/>
        <end position="25"/>
    </location>
</feature>
<evidence type="ECO:0000313" key="4">
    <source>
        <dbReference type="EMBL" id="KAG9439663.1"/>
    </source>
</evidence>
<dbReference type="GO" id="GO:0080155">
    <property type="term" value="P:regulation of double fertilization forming a zygote and endosperm"/>
    <property type="evidence" value="ECO:0007669"/>
    <property type="project" value="TreeGrafter"/>
</dbReference>
<dbReference type="GO" id="GO:0031982">
    <property type="term" value="C:vesicle"/>
    <property type="evidence" value="ECO:0007669"/>
    <property type="project" value="TreeGrafter"/>
</dbReference>
<evidence type="ECO:0000313" key="5">
    <source>
        <dbReference type="Proteomes" id="UP000825729"/>
    </source>
</evidence>
<gene>
    <name evidence="4" type="ORF">H6P81_019828</name>
</gene>
<protein>
    <recommendedName>
        <fullName evidence="3">Prolamin-like domain-containing protein</fullName>
    </recommendedName>
</protein>
<feature type="domain" description="Prolamin-like" evidence="3">
    <location>
        <begin position="55"/>
        <end position="119"/>
    </location>
</feature>
<evidence type="ECO:0000256" key="2">
    <source>
        <dbReference type="SAM" id="SignalP"/>
    </source>
</evidence>
<dbReference type="GO" id="GO:2000008">
    <property type="term" value="P:regulation of protein localization to cell surface"/>
    <property type="evidence" value="ECO:0007669"/>
    <property type="project" value="TreeGrafter"/>
</dbReference>
<dbReference type="Pfam" id="PF05617">
    <property type="entry name" value="Prolamin_like"/>
    <property type="match status" value="1"/>
</dbReference>
<dbReference type="AlphaFoldDB" id="A0AAV7DTS3"/>
<comment type="caution">
    <text evidence="4">The sequence shown here is derived from an EMBL/GenBank/DDBJ whole genome shotgun (WGS) entry which is preliminary data.</text>
</comment>
<dbReference type="GO" id="GO:0005576">
    <property type="term" value="C:extracellular region"/>
    <property type="evidence" value="ECO:0007669"/>
    <property type="project" value="TreeGrafter"/>
</dbReference>
<organism evidence="4 5">
    <name type="scientific">Aristolochia fimbriata</name>
    <name type="common">White veined hardy Dutchman's pipe vine</name>
    <dbReference type="NCBI Taxonomy" id="158543"/>
    <lineage>
        <taxon>Eukaryota</taxon>
        <taxon>Viridiplantae</taxon>
        <taxon>Streptophyta</taxon>
        <taxon>Embryophyta</taxon>
        <taxon>Tracheophyta</taxon>
        <taxon>Spermatophyta</taxon>
        <taxon>Magnoliopsida</taxon>
        <taxon>Magnoliidae</taxon>
        <taxon>Piperales</taxon>
        <taxon>Aristolochiaceae</taxon>
        <taxon>Aristolochia</taxon>
    </lineage>
</organism>
<proteinExistence type="predicted"/>
<dbReference type="Proteomes" id="UP000825729">
    <property type="component" value="Unassembled WGS sequence"/>
</dbReference>
<dbReference type="PANTHER" id="PTHR31181">
    <property type="entry name" value="EGG CELL-SECRETED PROTEIN 1.4"/>
    <property type="match status" value="1"/>
</dbReference>
<dbReference type="GO" id="GO:0009567">
    <property type="term" value="P:double fertilization forming a zygote and endosperm"/>
    <property type="evidence" value="ECO:0007669"/>
    <property type="project" value="TreeGrafter"/>
</dbReference>
<evidence type="ECO:0000256" key="1">
    <source>
        <dbReference type="ARBA" id="ARBA00022729"/>
    </source>
</evidence>
<keyword evidence="1 2" id="KW-0732">Signal</keyword>
<keyword evidence="5" id="KW-1185">Reference proteome</keyword>
<reference evidence="4 5" key="1">
    <citation type="submission" date="2021-07" db="EMBL/GenBank/DDBJ databases">
        <title>The Aristolochia fimbriata genome: insights into angiosperm evolution, floral development and chemical biosynthesis.</title>
        <authorList>
            <person name="Jiao Y."/>
        </authorList>
    </citation>
    <scope>NUCLEOTIDE SEQUENCE [LARGE SCALE GENOMIC DNA]</scope>
    <source>
        <strain evidence="4">IBCAS-2021</strain>
        <tissue evidence="4">Leaf</tissue>
    </source>
</reference>
<dbReference type="EMBL" id="JAINDJ010000008">
    <property type="protein sequence ID" value="KAG9439663.1"/>
    <property type="molecule type" value="Genomic_DNA"/>
</dbReference>
<evidence type="ECO:0000259" key="3">
    <source>
        <dbReference type="Pfam" id="PF05617"/>
    </source>
</evidence>
<dbReference type="PANTHER" id="PTHR31181:SF67">
    <property type="entry name" value="PROLAMIN-LIKE PROTEIN (DUF1278)"/>
    <property type="match status" value="1"/>
</dbReference>
<sequence length="133" mass="14063">MGRDAATASMILVVALTAISASSSAAVGKSSTDHLAPAVHDKKLFFFPIDPQVKECWDTFTLIPGCVDEIFKSFATGTIGIGPACCKVINEVADKCFPEFAGFFYPFNPLLAPTIKAHCQKPSAPAPQSSLIV</sequence>
<name>A0AAV7DTS3_ARIFI</name>
<feature type="chain" id="PRO_5044012103" description="Prolamin-like domain-containing protein" evidence="2">
    <location>
        <begin position="26"/>
        <end position="133"/>
    </location>
</feature>
<dbReference type="InterPro" id="IPR008502">
    <property type="entry name" value="Prolamin-like"/>
</dbReference>
<accession>A0AAV7DTS3</accession>